<keyword evidence="3" id="KW-1185">Reference proteome</keyword>
<accession>A0A7R8XF92</accession>
<dbReference type="AlphaFoldDB" id="A0A7R8XF92"/>
<feature type="transmembrane region" description="Helical" evidence="1">
    <location>
        <begin position="19"/>
        <end position="40"/>
    </location>
</feature>
<protein>
    <recommendedName>
        <fullName evidence="4">Transmembrane protein 177</fullName>
    </recommendedName>
</protein>
<dbReference type="InterPro" id="IPR026620">
    <property type="entry name" value="TMEM177"/>
</dbReference>
<keyword evidence="1" id="KW-0472">Membrane</keyword>
<evidence type="ECO:0000313" key="2">
    <source>
        <dbReference type="EMBL" id="CAD7249224.1"/>
    </source>
</evidence>
<dbReference type="PANTHER" id="PTHR21824">
    <property type="entry name" value="TRANSMEMBRANE PROTEIN 177"/>
    <property type="match status" value="1"/>
</dbReference>
<reference evidence="2" key="1">
    <citation type="submission" date="2020-11" db="EMBL/GenBank/DDBJ databases">
        <authorList>
            <person name="Tran Van P."/>
        </authorList>
    </citation>
    <scope>NUCLEOTIDE SEQUENCE</scope>
</reference>
<keyword evidence="1" id="KW-0812">Transmembrane</keyword>
<name>A0A7R8XF92_9CRUS</name>
<dbReference type="Proteomes" id="UP000677054">
    <property type="component" value="Unassembled WGS sequence"/>
</dbReference>
<dbReference type="EMBL" id="CAJPEV010002185">
    <property type="protein sequence ID" value="CAG0896034.1"/>
    <property type="molecule type" value="Genomic_DNA"/>
</dbReference>
<evidence type="ECO:0008006" key="4">
    <source>
        <dbReference type="Google" id="ProtNLM"/>
    </source>
</evidence>
<evidence type="ECO:0000256" key="1">
    <source>
        <dbReference type="SAM" id="Phobius"/>
    </source>
</evidence>
<dbReference type="EMBL" id="LR901702">
    <property type="protein sequence ID" value="CAD7249224.1"/>
    <property type="molecule type" value="Genomic_DNA"/>
</dbReference>
<dbReference type="OrthoDB" id="110174at2759"/>
<keyword evidence="1" id="KW-1133">Transmembrane helix</keyword>
<gene>
    <name evidence="2" type="ORF">DSTB1V02_LOCUS9023</name>
</gene>
<proteinExistence type="predicted"/>
<evidence type="ECO:0000313" key="3">
    <source>
        <dbReference type="Proteomes" id="UP000677054"/>
    </source>
</evidence>
<dbReference type="GO" id="GO:0016020">
    <property type="term" value="C:membrane"/>
    <property type="evidence" value="ECO:0007669"/>
    <property type="project" value="TreeGrafter"/>
</dbReference>
<feature type="transmembrane region" description="Helical" evidence="1">
    <location>
        <begin position="206"/>
        <end position="223"/>
    </location>
</feature>
<organism evidence="2">
    <name type="scientific">Darwinula stevensoni</name>
    <dbReference type="NCBI Taxonomy" id="69355"/>
    <lineage>
        <taxon>Eukaryota</taxon>
        <taxon>Metazoa</taxon>
        <taxon>Ecdysozoa</taxon>
        <taxon>Arthropoda</taxon>
        <taxon>Crustacea</taxon>
        <taxon>Oligostraca</taxon>
        <taxon>Ostracoda</taxon>
        <taxon>Podocopa</taxon>
        <taxon>Podocopida</taxon>
        <taxon>Darwinulocopina</taxon>
        <taxon>Darwinuloidea</taxon>
        <taxon>Darwinulidae</taxon>
        <taxon>Darwinula</taxon>
    </lineage>
</organism>
<sequence length="315" mass="35835">MRQGIGWINPEISKRSVSILAGVVGGTGMLAIILPHTFYLDKYRKITQAYKHGIPVKLKNEVREQANSVLQQVPILKRDIIRIDFFCGYGFDPFCIGSAKLTNGAFIGLPVNFAYTSTADVDTFNIKVLNKTVAWETASGAALRSSLILSTAAQHYAIATQIYHATTHHVWQRISLTTTITLLAYTVLYRLNNRLALHARKRSVRFTFYSLVIGMAALMWLFLSDALRVHHERGADDFACSMGEDYIRGGIEYYEKLLQRNLALRELMGKEGEHKFSGKGNPRELFRFKHVPPTSRYEYVLHRLKEFHANHQKND</sequence>
<dbReference type="PANTHER" id="PTHR21824:SF4">
    <property type="entry name" value="TRANSMEMBRANE PROTEIN 177"/>
    <property type="match status" value="1"/>
</dbReference>